<evidence type="ECO:0000256" key="1">
    <source>
        <dbReference type="SAM" id="MobiDB-lite"/>
    </source>
</evidence>
<dbReference type="Proteomes" id="UP000886845">
    <property type="component" value="Unassembled WGS sequence"/>
</dbReference>
<feature type="non-terminal residue" evidence="2">
    <location>
        <position position="408"/>
    </location>
</feature>
<protein>
    <submittedName>
        <fullName evidence="2">Uncharacterized protein</fullName>
    </submittedName>
</protein>
<gene>
    <name evidence="2" type="ORF">IAC79_05470</name>
</gene>
<proteinExistence type="predicted"/>
<name>A0A9D1NNS7_9BACT</name>
<reference evidence="2" key="2">
    <citation type="journal article" date="2021" name="PeerJ">
        <title>Extensive microbial diversity within the chicken gut microbiome revealed by metagenomics and culture.</title>
        <authorList>
            <person name="Gilroy R."/>
            <person name="Ravi A."/>
            <person name="Getino M."/>
            <person name="Pursley I."/>
            <person name="Horton D.L."/>
            <person name="Alikhan N.F."/>
            <person name="Baker D."/>
            <person name="Gharbi K."/>
            <person name="Hall N."/>
            <person name="Watson M."/>
            <person name="Adriaenssens E.M."/>
            <person name="Foster-Nyarko E."/>
            <person name="Jarju S."/>
            <person name="Secka A."/>
            <person name="Antonio M."/>
            <person name="Oren A."/>
            <person name="Chaudhuri R.R."/>
            <person name="La Ragione R."/>
            <person name="Hildebrand F."/>
            <person name="Pallen M.J."/>
        </authorList>
    </citation>
    <scope>NUCLEOTIDE SEQUENCE</scope>
    <source>
        <strain evidence="2">35461</strain>
    </source>
</reference>
<sequence>MREILAYLSSAAGAKGLFCDGKAIGDWAPMSAWYEETRAEDGTQAVTVRVFQALRDPADGEADGPFLVQDGCVWKVSHTFYWDVAEVETVPASASGVAYEIQGLRRDDETGLYSYALVKRERVAVEVGPWEAHQDGYQTRERALLLGLRDEDESTVDQKVAAFAQKAGLRLTDGDGVTVDIQKQKNDDCTTDVTIENATEESVPGASVTTAEDAFGKRTTTVDRNAAAAVGAPAALGGETRAEQTPGGRYDNTTQTYTPKTVEGAVTEETETLYESESSTTDRNTEASTDAPDGAAPESPASPESPETVPGTITRVREQLTPEGKIDRVTVTRKELPVSDAEKVTAAGALSKTVRVTHRNQSETKAAELVGTGDPAQGTILRSTVAKTPGNLRDVTMETTTSTAVAAG</sequence>
<dbReference type="EMBL" id="DVOR01000174">
    <property type="protein sequence ID" value="HIV09543.1"/>
    <property type="molecule type" value="Genomic_DNA"/>
</dbReference>
<evidence type="ECO:0000313" key="3">
    <source>
        <dbReference type="Proteomes" id="UP000886845"/>
    </source>
</evidence>
<feature type="region of interest" description="Disordered" evidence="1">
    <location>
        <begin position="230"/>
        <end position="311"/>
    </location>
</feature>
<evidence type="ECO:0000313" key="2">
    <source>
        <dbReference type="EMBL" id="HIV09543.1"/>
    </source>
</evidence>
<accession>A0A9D1NNS7</accession>
<organism evidence="2 3">
    <name type="scientific">Candidatus Spyradenecus faecavium</name>
    <dbReference type="NCBI Taxonomy" id="2840947"/>
    <lineage>
        <taxon>Bacteria</taxon>
        <taxon>Pseudomonadati</taxon>
        <taxon>Lentisphaerota</taxon>
        <taxon>Lentisphaeria</taxon>
        <taxon>Lentisphaerales</taxon>
        <taxon>Lentisphaeraceae</taxon>
        <taxon>Lentisphaeraceae incertae sedis</taxon>
        <taxon>Candidatus Spyradenecus</taxon>
    </lineage>
</organism>
<reference evidence="2" key="1">
    <citation type="submission" date="2020-10" db="EMBL/GenBank/DDBJ databases">
        <authorList>
            <person name="Gilroy R."/>
        </authorList>
    </citation>
    <scope>NUCLEOTIDE SEQUENCE</scope>
    <source>
        <strain evidence="2">35461</strain>
    </source>
</reference>
<dbReference type="AlphaFoldDB" id="A0A9D1NNS7"/>
<comment type="caution">
    <text evidence="2">The sequence shown here is derived from an EMBL/GenBank/DDBJ whole genome shotgun (WGS) entry which is preliminary data.</text>
</comment>
<feature type="compositionally biased region" description="Low complexity" evidence="1">
    <location>
        <begin position="295"/>
        <end position="307"/>
    </location>
</feature>